<keyword evidence="2" id="KW-1185">Reference proteome</keyword>
<dbReference type="Proteomes" id="UP001647509">
    <property type="component" value="Unassembled WGS sequence"/>
</dbReference>
<proteinExistence type="predicted"/>
<evidence type="ECO:0000313" key="2">
    <source>
        <dbReference type="Proteomes" id="UP001647509"/>
    </source>
</evidence>
<protein>
    <submittedName>
        <fullName evidence="1">Serine acetyltransferase</fullName>
    </submittedName>
</protein>
<reference evidence="1" key="1">
    <citation type="submission" date="2021-05" db="EMBL/GenBank/DDBJ databases">
        <title>Draft genomes of bacteria isolated from model marine particles.</title>
        <authorList>
            <person name="Datta M.S."/>
            <person name="Schwartzman J.A."/>
            <person name="Enke T.N."/>
            <person name="Saavedra J."/>
            <person name="Cermak N."/>
            <person name="Cordero O.X."/>
        </authorList>
    </citation>
    <scope>NUCLEOTIDE SEQUENCE</scope>
    <source>
        <strain evidence="1">I2M19</strain>
    </source>
</reference>
<name>A0ACC5UCS2_9FLAO</name>
<gene>
    <name evidence="1" type="ORF">KO493_15655</name>
</gene>
<organism evidence="1 2">
    <name type="scientific">Pseudotamlana agarivorans</name>
    <dbReference type="NCBI Taxonomy" id="481183"/>
    <lineage>
        <taxon>Bacteria</taxon>
        <taxon>Pseudomonadati</taxon>
        <taxon>Bacteroidota</taxon>
        <taxon>Flavobacteriia</taxon>
        <taxon>Flavobacteriales</taxon>
        <taxon>Flavobacteriaceae</taxon>
        <taxon>Pseudotamlana</taxon>
    </lineage>
</organism>
<sequence length="183" mass="19572">MSSFSSDLKKYKKYSKNKSLLVLILTNQGLWALFVYRISNAVYHCKLPKIIIKVLLVFAVISQKWIEIITGISLPYTAQIGAGFYIGHFGGVIINPSAKIGTNCNISQGVTIGVSGRDGKRGVPIIGNNVYIGANAVIAGKIVVGDNCVIGANSLVNVSVEENKTVLGVPAKVISDNTSKNYI</sequence>
<comment type="caution">
    <text evidence="1">The sequence shown here is derived from an EMBL/GenBank/DDBJ whole genome shotgun (WGS) entry which is preliminary data.</text>
</comment>
<dbReference type="EMBL" id="JAHKPD010000025">
    <property type="protein sequence ID" value="MBU2952136.1"/>
    <property type="molecule type" value="Genomic_DNA"/>
</dbReference>
<accession>A0ACC5UCS2</accession>
<evidence type="ECO:0000313" key="1">
    <source>
        <dbReference type="EMBL" id="MBU2952136.1"/>
    </source>
</evidence>